<evidence type="ECO:0000313" key="5">
    <source>
        <dbReference type="Proteomes" id="UP000269041"/>
    </source>
</evidence>
<proteinExistence type="inferred from homology"/>
<name>A0A3R9FMV2_9VIBR</name>
<evidence type="ECO:0000256" key="2">
    <source>
        <dbReference type="ARBA" id="ARBA00022722"/>
    </source>
</evidence>
<dbReference type="Pfam" id="PF04231">
    <property type="entry name" value="Endonuclease_1"/>
    <property type="match status" value="1"/>
</dbReference>
<evidence type="ECO:0000256" key="3">
    <source>
        <dbReference type="ARBA" id="ARBA00022801"/>
    </source>
</evidence>
<dbReference type="InterPro" id="IPR007346">
    <property type="entry name" value="Endonuclease-I"/>
</dbReference>
<organism evidence="4 5">
    <name type="scientific">Vibrio pectenicida</name>
    <dbReference type="NCBI Taxonomy" id="62763"/>
    <lineage>
        <taxon>Bacteria</taxon>
        <taxon>Pseudomonadati</taxon>
        <taxon>Pseudomonadota</taxon>
        <taxon>Gammaproteobacteria</taxon>
        <taxon>Vibrionales</taxon>
        <taxon>Vibrionaceae</taxon>
        <taxon>Vibrio</taxon>
    </lineage>
</organism>
<reference evidence="4 5" key="1">
    <citation type="submission" date="2018-12" db="EMBL/GenBank/DDBJ databases">
        <title>Genomic taxonomy of the Vibrionaceae family.</title>
        <authorList>
            <person name="Gomez-Gil B."/>
            <person name="Enciso-Ibarra K."/>
        </authorList>
    </citation>
    <scope>NUCLEOTIDE SEQUENCE [LARGE SCALE GENOMIC DNA]</scope>
    <source>
        <strain evidence="4 5">CAIM 594</strain>
    </source>
</reference>
<keyword evidence="2" id="KW-0540">Nuclease</keyword>
<dbReference type="OrthoDB" id="9800417at2"/>
<sequence>MFINYVFVIGRLSRKLCCKLVNSKGSIVISPFKKCICLLFLFPCCVFANVSTSPLALQSVDKSTKQSTEICPHHNVALDLVTDDYGSETSWRIKNSQGDNLFTGSGYDNNQRYQKIMCFEPGYYSLEVFDSESDGMCCQFGEGSYSLRSDRKILASGGAFSGSVEHGFALGERNDNRKGYYQSAQGKSGYELKTALHNIIKNHQPQGYSAVWSLVKSTDIDRYYENDGSILDIYSENVSGPDSINYVARVDQCGQYRREGDCYNREHSFPKSWFGGKVAPMNSDGHHLFASDGYVNSKRGNWPFGEVDVSSYQSSNGSKLGSAASDLNYSGVVFEPIDEFKGDLARVYFYMATRYEHEIAHWEGNTSSSDAVLNGTQDSVFEPWALEMFKRWHVSDPVNQKERDRNDAVYQFQNNRNPFVDHPEFVEMIWRN</sequence>
<comment type="similarity">
    <text evidence="1">Belongs to the EndA/NucM nuclease family.</text>
</comment>
<keyword evidence="5" id="KW-1185">Reference proteome</keyword>
<gene>
    <name evidence="4" type="ORF">EJA03_15455</name>
</gene>
<dbReference type="GO" id="GO:0004519">
    <property type="term" value="F:endonuclease activity"/>
    <property type="evidence" value="ECO:0007669"/>
    <property type="project" value="UniProtKB-KW"/>
</dbReference>
<dbReference type="EMBL" id="RSFA01000081">
    <property type="protein sequence ID" value="RSD30144.1"/>
    <property type="molecule type" value="Genomic_DNA"/>
</dbReference>
<dbReference type="SUPFAM" id="SSF54060">
    <property type="entry name" value="His-Me finger endonucleases"/>
    <property type="match status" value="1"/>
</dbReference>
<dbReference type="PANTHER" id="PTHR33607:SF2">
    <property type="entry name" value="ENDONUCLEASE-1"/>
    <property type="match status" value="1"/>
</dbReference>
<keyword evidence="3" id="KW-0378">Hydrolase</keyword>
<dbReference type="PANTHER" id="PTHR33607">
    <property type="entry name" value="ENDONUCLEASE-1"/>
    <property type="match status" value="1"/>
</dbReference>
<keyword evidence="4" id="KW-0255">Endonuclease</keyword>
<dbReference type="AlphaFoldDB" id="A0A3R9FMV2"/>
<comment type="caution">
    <text evidence="4">The sequence shown here is derived from an EMBL/GenBank/DDBJ whole genome shotgun (WGS) entry which is preliminary data.</text>
</comment>
<dbReference type="GO" id="GO:0016787">
    <property type="term" value="F:hydrolase activity"/>
    <property type="evidence" value="ECO:0007669"/>
    <property type="project" value="UniProtKB-KW"/>
</dbReference>
<evidence type="ECO:0000256" key="1">
    <source>
        <dbReference type="ARBA" id="ARBA00006429"/>
    </source>
</evidence>
<dbReference type="InterPro" id="IPR044925">
    <property type="entry name" value="His-Me_finger_sf"/>
</dbReference>
<accession>A0A3R9FMV2</accession>
<dbReference type="Proteomes" id="UP000269041">
    <property type="component" value="Unassembled WGS sequence"/>
</dbReference>
<protein>
    <submittedName>
        <fullName evidence="4">Endonuclease I</fullName>
    </submittedName>
</protein>
<evidence type="ECO:0000313" key="4">
    <source>
        <dbReference type="EMBL" id="RSD30144.1"/>
    </source>
</evidence>